<proteinExistence type="predicted"/>
<dbReference type="Proteomes" id="UP001066276">
    <property type="component" value="Chromosome 11"/>
</dbReference>
<protein>
    <recommendedName>
        <fullName evidence="4">SAP domain-containing protein</fullName>
    </recommendedName>
</protein>
<dbReference type="EMBL" id="JANPWB010000015">
    <property type="protein sequence ID" value="KAJ1090014.1"/>
    <property type="molecule type" value="Genomic_DNA"/>
</dbReference>
<evidence type="ECO:0008006" key="4">
    <source>
        <dbReference type="Google" id="ProtNLM"/>
    </source>
</evidence>
<comment type="caution">
    <text evidence="2">The sequence shown here is derived from an EMBL/GenBank/DDBJ whole genome shotgun (WGS) entry which is preliminary data.</text>
</comment>
<keyword evidence="3" id="KW-1185">Reference proteome</keyword>
<name>A0AAV7LHQ4_PLEWA</name>
<accession>A0AAV7LHQ4</accession>
<evidence type="ECO:0000313" key="2">
    <source>
        <dbReference type="EMBL" id="KAJ1090014.1"/>
    </source>
</evidence>
<dbReference type="AlphaFoldDB" id="A0AAV7LHQ4"/>
<feature type="compositionally biased region" description="Acidic residues" evidence="1">
    <location>
        <begin position="105"/>
        <end position="116"/>
    </location>
</feature>
<reference evidence="2" key="1">
    <citation type="journal article" date="2022" name="bioRxiv">
        <title>Sequencing and chromosome-scale assembly of the giantPleurodeles waltlgenome.</title>
        <authorList>
            <person name="Brown T."/>
            <person name="Elewa A."/>
            <person name="Iarovenko S."/>
            <person name="Subramanian E."/>
            <person name="Araus A.J."/>
            <person name="Petzold A."/>
            <person name="Susuki M."/>
            <person name="Suzuki K.-i.T."/>
            <person name="Hayashi T."/>
            <person name="Toyoda A."/>
            <person name="Oliveira C."/>
            <person name="Osipova E."/>
            <person name="Leigh N.D."/>
            <person name="Simon A."/>
            <person name="Yun M.H."/>
        </authorList>
    </citation>
    <scope>NUCLEOTIDE SEQUENCE</scope>
    <source>
        <strain evidence="2">20211129_DDA</strain>
        <tissue evidence="2">Liver</tissue>
    </source>
</reference>
<gene>
    <name evidence="2" type="ORF">NDU88_003154</name>
</gene>
<evidence type="ECO:0000313" key="3">
    <source>
        <dbReference type="Proteomes" id="UP001066276"/>
    </source>
</evidence>
<feature type="compositionally biased region" description="Gly residues" evidence="1">
    <location>
        <begin position="123"/>
        <end position="135"/>
    </location>
</feature>
<feature type="region of interest" description="Disordered" evidence="1">
    <location>
        <begin position="99"/>
        <end position="137"/>
    </location>
</feature>
<organism evidence="2 3">
    <name type="scientific">Pleurodeles waltl</name>
    <name type="common">Iberian ribbed newt</name>
    <dbReference type="NCBI Taxonomy" id="8319"/>
    <lineage>
        <taxon>Eukaryota</taxon>
        <taxon>Metazoa</taxon>
        <taxon>Chordata</taxon>
        <taxon>Craniata</taxon>
        <taxon>Vertebrata</taxon>
        <taxon>Euteleostomi</taxon>
        <taxon>Amphibia</taxon>
        <taxon>Batrachia</taxon>
        <taxon>Caudata</taxon>
        <taxon>Salamandroidea</taxon>
        <taxon>Salamandridae</taxon>
        <taxon>Pleurodelinae</taxon>
        <taxon>Pleurodeles</taxon>
    </lineage>
</organism>
<sequence>MASWFLVGCREVSGFPTVYCFRRAFDSVGSAPEKVADRCVGIQWASGDASAGAAFDLGKLESYTEAQLKQLCKDLACPIKRSTRKEELQKALRAWVASKEAEGHTEDEDEGEEEEVQSIHNGTVGGPVLSGGGSPGQVAVSHLMV</sequence>
<evidence type="ECO:0000256" key="1">
    <source>
        <dbReference type="SAM" id="MobiDB-lite"/>
    </source>
</evidence>